<dbReference type="InterPro" id="IPR018079">
    <property type="entry name" value="Ribosomal_uS4_CS"/>
</dbReference>
<dbReference type="PANTHER" id="PTHR11831:SF4">
    <property type="entry name" value="SMALL RIBOSOMAL SUBUNIT PROTEIN US4M"/>
    <property type="match status" value="1"/>
</dbReference>
<dbReference type="SUPFAM" id="SSF55174">
    <property type="entry name" value="Alpha-L RNA-binding motif"/>
    <property type="match status" value="1"/>
</dbReference>
<dbReference type="Gene3D" id="3.10.290.10">
    <property type="entry name" value="RNA-binding S4 domain"/>
    <property type="match status" value="1"/>
</dbReference>
<dbReference type="SMART" id="SM00363">
    <property type="entry name" value="S4"/>
    <property type="match status" value="1"/>
</dbReference>
<keyword evidence="2 7" id="KW-0699">rRNA-binding</keyword>
<keyword evidence="5 7" id="KW-0687">Ribonucleoprotein</keyword>
<dbReference type="Pfam" id="PF00163">
    <property type="entry name" value="Ribosomal_S4"/>
    <property type="match status" value="1"/>
</dbReference>
<dbReference type="SMART" id="SM01390">
    <property type="entry name" value="Ribosomal_S4"/>
    <property type="match status" value="1"/>
</dbReference>
<dbReference type="PANTHER" id="PTHR11831">
    <property type="entry name" value="30S 40S RIBOSOMAL PROTEIN"/>
    <property type="match status" value="1"/>
</dbReference>
<evidence type="ECO:0000256" key="3">
    <source>
        <dbReference type="ARBA" id="ARBA00022884"/>
    </source>
</evidence>
<proteinExistence type="inferred from homology"/>
<comment type="similarity">
    <text evidence="1 7 8">Belongs to the universal ribosomal protein uS4 family.</text>
</comment>
<dbReference type="GO" id="GO:0019843">
    <property type="term" value="F:rRNA binding"/>
    <property type="evidence" value="ECO:0007669"/>
    <property type="project" value="UniProtKB-UniRule"/>
</dbReference>
<dbReference type="NCBIfam" id="NF003717">
    <property type="entry name" value="PRK05327.1"/>
    <property type="match status" value="1"/>
</dbReference>
<dbReference type="GO" id="GO:0015935">
    <property type="term" value="C:small ribosomal subunit"/>
    <property type="evidence" value="ECO:0007669"/>
    <property type="project" value="InterPro"/>
</dbReference>
<evidence type="ECO:0000313" key="12">
    <source>
        <dbReference type="Proteomes" id="UP000177197"/>
    </source>
</evidence>
<sequence>MSRYTGPKEKLSRKVGENLALKAERSLSPKSAFLRKPYRPGMHGKRMRRGLSEFGTQLLEKQKVRFVYGVGERQFKNYFMKAKAAKGITSNLLMSLLEKRLDNTVFKAGLAASRAIARQLVSHGHFLINGKRVTIPSYEVGPGDVITIRPQSKQKMIFAALPEKLKKHEAPSWILLDKKTHEVKIKSDPNTEDIVQNFNMSSIIEYYSR</sequence>
<evidence type="ECO:0000256" key="1">
    <source>
        <dbReference type="ARBA" id="ARBA00007465"/>
    </source>
</evidence>
<organism evidence="11 12">
    <name type="scientific">Candidatus Azambacteria bacterium RIFCSPLOWO2_02_FULL_44_14</name>
    <dbReference type="NCBI Taxonomy" id="1797306"/>
    <lineage>
        <taxon>Bacteria</taxon>
        <taxon>Candidatus Azamiibacteriota</taxon>
    </lineage>
</organism>
<comment type="function">
    <text evidence="7">With S5 and S12 plays an important role in translational accuracy.</text>
</comment>
<dbReference type="NCBIfam" id="TIGR01017">
    <property type="entry name" value="rpsD_bact"/>
    <property type="match status" value="1"/>
</dbReference>
<evidence type="ECO:0000256" key="4">
    <source>
        <dbReference type="ARBA" id="ARBA00022980"/>
    </source>
</evidence>
<dbReference type="GO" id="GO:0042274">
    <property type="term" value="P:ribosomal small subunit biogenesis"/>
    <property type="evidence" value="ECO:0007669"/>
    <property type="project" value="TreeGrafter"/>
</dbReference>
<dbReference type="AlphaFoldDB" id="A0A1F5CBV2"/>
<evidence type="ECO:0000256" key="6">
    <source>
        <dbReference type="ARBA" id="ARBA00035254"/>
    </source>
</evidence>
<evidence type="ECO:0000313" key="11">
    <source>
        <dbReference type="EMBL" id="OGD40327.1"/>
    </source>
</evidence>
<evidence type="ECO:0000259" key="10">
    <source>
        <dbReference type="SMART" id="SM01390"/>
    </source>
</evidence>
<evidence type="ECO:0000256" key="8">
    <source>
        <dbReference type="RuleBase" id="RU003699"/>
    </source>
</evidence>
<dbReference type="CDD" id="cd00165">
    <property type="entry name" value="S4"/>
    <property type="match status" value="1"/>
</dbReference>
<dbReference type="FunFam" id="3.10.290.10:FF:000001">
    <property type="entry name" value="30S ribosomal protein S4"/>
    <property type="match status" value="1"/>
</dbReference>
<name>A0A1F5CBV2_9BACT</name>
<dbReference type="InterPro" id="IPR022801">
    <property type="entry name" value="Ribosomal_uS4"/>
</dbReference>
<dbReference type="EMBL" id="MEYV01000010">
    <property type="protein sequence ID" value="OGD40327.1"/>
    <property type="molecule type" value="Genomic_DNA"/>
</dbReference>
<comment type="function">
    <text evidence="7">One of the primary rRNA binding proteins, it binds directly to 16S rRNA where it nucleates assembly of the body of the 30S subunit.</text>
</comment>
<keyword evidence="3 7" id="KW-0694">RNA-binding</keyword>
<dbReference type="PROSITE" id="PS00632">
    <property type="entry name" value="RIBOSOMAL_S4"/>
    <property type="match status" value="1"/>
</dbReference>
<dbReference type="InterPro" id="IPR002942">
    <property type="entry name" value="S4_RNA-bd"/>
</dbReference>
<gene>
    <name evidence="7" type="primary">rpsD</name>
    <name evidence="11" type="ORF">A3I30_03480</name>
</gene>
<dbReference type="PROSITE" id="PS50889">
    <property type="entry name" value="S4"/>
    <property type="match status" value="1"/>
</dbReference>
<feature type="domain" description="RNA-binding S4" evidence="9">
    <location>
        <begin position="99"/>
        <end position="162"/>
    </location>
</feature>
<dbReference type="HAMAP" id="MF_01306_B">
    <property type="entry name" value="Ribosomal_uS4_B"/>
    <property type="match status" value="1"/>
</dbReference>
<evidence type="ECO:0000259" key="9">
    <source>
        <dbReference type="SMART" id="SM00363"/>
    </source>
</evidence>
<dbReference type="InterPro" id="IPR001912">
    <property type="entry name" value="Ribosomal_uS4_N"/>
</dbReference>
<dbReference type="InterPro" id="IPR005709">
    <property type="entry name" value="Ribosomal_uS4_bac-type"/>
</dbReference>
<dbReference type="GO" id="GO:0006412">
    <property type="term" value="P:translation"/>
    <property type="evidence" value="ECO:0007669"/>
    <property type="project" value="UniProtKB-UniRule"/>
</dbReference>
<reference evidence="11 12" key="1">
    <citation type="journal article" date="2016" name="Nat. Commun.">
        <title>Thousands of microbial genomes shed light on interconnected biogeochemical processes in an aquifer system.</title>
        <authorList>
            <person name="Anantharaman K."/>
            <person name="Brown C.T."/>
            <person name="Hug L.A."/>
            <person name="Sharon I."/>
            <person name="Castelle C.J."/>
            <person name="Probst A.J."/>
            <person name="Thomas B.C."/>
            <person name="Singh A."/>
            <person name="Wilkins M.J."/>
            <person name="Karaoz U."/>
            <person name="Brodie E.L."/>
            <person name="Williams K.H."/>
            <person name="Hubbard S.S."/>
            <person name="Banfield J.F."/>
        </authorList>
    </citation>
    <scope>NUCLEOTIDE SEQUENCE [LARGE SCALE GENOMIC DNA]</scope>
</reference>
<accession>A0A1F5CBV2</accession>
<comment type="subunit">
    <text evidence="7">Part of the 30S ribosomal subunit. Contacts protein S5. The interaction surface between S4 and S5 is involved in control of translational fidelity.</text>
</comment>
<dbReference type="GO" id="GO:0003735">
    <property type="term" value="F:structural constituent of ribosome"/>
    <property type="evidence" value="ECO:0007669"/>
    <property type="project" value="InterPro"/>
</dbReference>
<dbReference type="Gene3D" id="1.10.1050.10">
    <property type="entry name" value="Ribosomal Protein S4 Delta 41, Chain A, domain 1"/>
    <property type="match status" value="1"/>
</dbReference>
<evidence type="ECO:0000256" key="7">
    <source>
        <dbReference type="HAMAP-Rule" id="MF_01306"/>
    </source>
</evidence>
<evidence type="ECO:0000256" key="2">
    <source>
        <dbReference type="ARBA" id="ARBA00022730"/>
    </source>
</evidence>
<dbReference type="InterPro" id="IPR036986">
    <property type="entry name" value="S4_RNA-bd_sf"/>
</dbReference>
<protein>
    <recommendedName>
        <fullName evidence="6 7">Small ribosomal subunit protein uS4</fullName>
    </recommendedName>
</protein>
<comment type="caution">
    <text evidence="11">The sequence shown here is derived from an EMBL/GenBank/DDBJ whole genome shotgun (WGS) entry which is preliminary data.</text>
</comment>
<dbReference type="Proteomes" id="UP000177197">
    <property type="component" value="Unassembled WGS sequence"/>
</dbReference>
<evidence type="ECO:0000256" key="5">
    <source>
        <dbReference type="ARBA" id="ARBA00023274"/>
    </source>
</evidence>
<dbReference type="Pfam" id="PF01479">
    <property type="entry name" value="S4"/>
    <property type="match status" value="1"/>
</dbReference>
<keyword evidence="4 7" id="KW-0689">Ribosomal protein</keyword>
<feature type="domain" description="Small ribosomal subunit protein uS4 N-terminal" evidence="10">
    <location>
        <begin position="3"/>
        <end position="98"/>
    </location>
</feature>